<dbReference type="GO" id="GO:0006083">
    <property type="term" value="P:acetate metabolic process"/>
    <property type="evidence" value="ECO:0007669"/>
    <property type="project" value="InterPro"/>
</dbReference>
<dbReference type="Pfam" id="PF13336">
    <property type="entry name" value="AcetylCoA_hyd_C"/>
    <property type="match status" value="1"/>
</dbReference>
<protein>
    <submittedName>
        <fullName evidence="5">Acetyl-CoA hydrolase/transferase</fullName>
    </submittedName>
</protein>
<dbReference type="AlphaFoldDB" id="A0A0E4CRB0"/>
<dbReference type="EMBL" id="CTEE01000002">
    <property type="protein sequence ID" value="CQD23965.1"/>
    <property type="molecule type" value="Genomic_DNA"/>
</dbReference>
<feature type="domain" description="Acetyl-CoA hydrolase/transferase C-terminal" evidence="4">
    <location>
        <begin position="265"/>
        <end position="413"/>
    </location>
</feature>
<dbReference type="Gene3D" id="3.40.1080.20">
    <property type="entry name" value="Acetyl-CoA hydrolase/transferase C-terminal domain"/>
    <property type="match status" value="1"/>
</dbReference>
<evidence type="ECO:0000256" key="2">
    <source>
        <dbReference type="ARBA" id="ARBA00022679"/>
    </source>
</evidence>
<dbReference type="InterPro" id="IPR046433">
    <property type="entry name" value="ActCoA_hydro"/>
</dbReference>
<dbReference type="PANTHER" id="PTHR21432">
    <property type="entry name" value="ACETYL-COA HYDROLASE-RELATED"/>
    <property type="match status" value="1"/>
</dbReference>
<feature type="domain" description="Acetyl-CoA hydrolase/transferase N-terminal" evidence="3">
    <location>
        <begin position="92"/>
        <end position="166"/>
    </location>
</feature>
<dbReference type="InterPro" id="IPR037171">
    <property type="entry name" value="NagB/RpiA_transferase-like"/>
</dbReference>
<name>A0A0E4CRB0_MYCLN</name>
<dbReference type="Pfam" id="PF02550">
    <property type="entry name" value="AcetylCoA_hydro"/>
    <property type="match status" value="1"/>
</dbReference>
<dbReference type="InterPro" id="IPR038460">
    <property type="entry name" value="AcetylCoA_hyd_C_sf"/>
</dbReference>
<accession>A0A0E4CRB0</accession>
<dbReference type="InterPro" id="IPR003702">
    <property type="entry name" value="ActCoA_hydro_N"/>
</dbReference>
<organism evidence="5 6">
    <name type="scientific">Mycobacterium lentiflavum</name>
    <dbReference type="NCBI Taxonomy" id="141349"/>
    <lineage>
        <taxon>Bacteria</taxon>
        <taxon>Bacillati</taxon>
        <taxon>Actinomycetota</taxon>
        <taxon>Actinomycetes</taxon>
        <taxon>Mycobacteriales</taxon>
        <taxon>Mycobacteriaceae</taxon>
        <taxon>Mycobacterium</taxon>
        <taxon>Mycobacterium simiae complex</taxon>
    </lineage>
</organism>
<gene>
    <name evidence="5" type="ORF">BN1232_05977</name>
</gene>
<dbReference type="GO" id="GO:0016787">
    <property type="term" value="F:hydrolase activity"/>
    <property type="evidence" value="ECO:0007669"/>
    <property type="project" value="UniProtKB-KW"/>
</dbReference>
<sequence>MGDPGQRAEPPIPAVVAADIDLSRFVRPGDTVLWGQGAGEPLALTAALAEQAGRLGGVTGFVGLTYNPLLAVQGLRLRSYGALGAAADWPLDVVSCHMSALPNLLRSGRLRADIVLCQLSPADADGNHSLGVTVDYLAAALDVARVVLAEINPAVPRTHGAPAIPHSRLAAAVPTDHRLIQVPDPDPDPVTTRIGARVAALVPDGATVQLGIGAVASAVAAALRGRRNLRVHSGLVGDWVVDLAEAGALARQPGKPAVVTGTAVGTDRLYSFLRDNPAVEVRPVERVHAPAVAGRIARFVAVNSALQVDLSGQVNAEAIGRRRRGAIGGQIDFLRAAAMSPGGVGVVALPSTANHGSVSRIVERLDGPVTTGRADVHWVVTEHGAADLRGLDTVARAAAMRELADPDHLHRLRTPVTCVG</sequence>
<reference evidence="5 6" key="1">
    <citation type="submission" date="2015-03" db="EMBL/GenBank/DDBJ databases">
        <authorList>
            <person name="Urmite Genomes"/>
        </authorList>
    </citation>
    <scope>NUCLEOTIDE SEQUENCE [LARGE SCALE GENOMIC DNA]</scope>
    <source>
        <strain evidence="5 6">CSUR P1491</strain>
    </source>
</reference>
<keyword evidence="5" id="KW-0378">Hydrolase</keyword>
<proteinExistence type="inferred from homology"/>
<dbReference type="STRING" id="141349.BN1232_05977"/>
<dbReference type="InterPro" id="IPR026888">
    <property type="entry name" value="AcetylCoA_hyd_C"/>
</dbReference>
<dbReference type="PANTHER" id="PTHR21432:SF20">
    <property type="entry name" value="ACETYL-COA HYDROLASE"/>
    <property type="match status" value="1"/>
</dbReference>
<dbReference type="Gene3D" id="3.40.1080.10">
    <property type="entry name" value="Glutaconate Coenzyme A-transferase"/>
    <property type="match status" value="1"/>
</dbReference>
<evidence type="ECO:0000256" key="1">
    <source>
        <dbReference type="ARBA" id="ARBA00009632"/>
    </source>
</evidence>
<dbReference type="Proteomes" id="UP000199251">
    <property type="component" value="Unassembled WGS sequence"/>
</dbReference>
<evidence type="ECO:0000259" key="4">
    <source>
        <dbReference type="Pfam" id="PF13336"/>
    </source>
</evidence>
<dbReference type="GO" id="GO:0008775">
    <property type="term" value="F:acetate CoA-transferase activity"/>
    <property type="evidence" value="ECO:0007669"/>
    <property type="project" value="InterPro"/>
</dbReference>
<evidence type="ECO:0000313" key="6">
    <source>
        <dbReference type="Proteomes" id="UP000199251"/>
    </source>
</evidence>
<keyword evidence="2 5" id="KW-0808">Transferase</keyword>
<dbReference type="Gene3D" id="3.30.750.70">
    <property type="entry name" value="4-hydroxybutyrate coenzyme like domains"/>
    <property type="match status" value="1"/>
</dbReference>
<dbReference type="RefSeq" id="WP_090609790.1">
    <property type="nucleotide sequence ID" value="NZ_CTEE01000002.1"/>
</dbReference>
<comment type="similarity">
    <text evidence="1">Belongs to the acetyl-CoA hydrolase/transferase family.</text>
</comment>
<dbReference type="SUPFAM" id="SSF100950">
    <property type="entry name" value="NagB/RpiA/CoA transferase-like"/>
    <property type="match status" value="2"/>
</dbReference>
<evidence type="ECO:0000313" key="5">
    <source>
        <dbReference type="EMBL" id="CQD23965.1"/>
    </source>
</evidence>
<evidence type="ECO:0000259" key="3">
    <source>
        <dbReference type="Pfam" id="PF02550"/>
    </source>
</evidence>
<dbReference type="OrthoDB" id="9801795at2"/>